<protein>
    <submittedName>
        <fullName evidence="1">Uncharacterized protein</fullName>
    </submittedName>
</protein>
<organism evidence="1 2">
    <name type="scientific">Smallanthus sonchifolius</name>
    <dbReference type="NCBI Taxonomy" id="185202"/>
    <lineage>
        <taxon>Eukaryota</taxon>
        <taxon>Viridiplantae</taxon>
        <taxon>Streptophyta</taxon>
        <taxon>Embryophyta</taxon>
        <taxon>Tracheophyta</taxon>
        <taxon>Spermatophyta</taxon>
        <taxon>Magnoliopsida</taxon>
        <taxon>eudicotyledons</taxon>
        <taxon>Gunneridae</taxon>
        <taxon>Pentapetalae</taxon>
        <taxon>asterids</taxon>
        <taxon>campanulids</taxon>
        <taxon>Asterales</taxon>
        <taxon>Asteraceae</taxon>
        <taxon>Asteroideae</taxon>
        <taxon>Heliantheae alliance</taxon>
        <taxon>Millerieae</taxon>
        <taxon>Smallanthus</taxon>
    </lineage>
</organism>
<reference evidence="1 2" key="2">
    <citation type="journal article" date="2022" name="Mol. Ecol. Resour.">
        <title>The genomes of chicory, endive, great burdock and yacon provide insights into Asteraceae paleo-polyploidization history and plant inulin production.</title>
        <authorList>
            <person name="Fan W."/>
            <person name="Wang S."/>
            <person name="Wang H."/>
            <person name="Wang A."/>
            <person name="Jiang F."/>
            <person name="Liu H."/>
            <person name="Zhao H."/>
            <person name="Xu D."/>
            <person name="Zhang Y."/>
        </authorList>
    </citation>
    <scope>NUCLEOTIDE SEQUENCE [LARGE SCALE GENOMIC DNA]</scope>
    <source>
        <strain evidence="2">cv. Yunnan</strain>
        <tissue evidence="1">Leaves</tissue>
    </source>
</reference>
<comment type="caution">
    <text evidence="1">The sequence shown here is derived from an EMBL/GenBank/DDBJ whole genome shotgun (WGS) entry which is preliminary data.</text>
</comment>
<evidence type="ECO:0000313" key="2">
    <source>
        <dbReference type="Proteomes" id="UP001056120"/>
    </source>
</evidence>
<reference evidence="2" key="1">
    <citation type="journal article" date="2022" name="Mol. Ecol. Resour.">
        <title>The genomes of chicory, endive, great burdock and yacon provide insights into Asteraceae palaeo-polyploidization history and plant inulin production.</title>
        <authorList>
            <person name="Fan W."/>
            <person name="Wang S."/>
            <person name="Wang H."/>
            <person name="Wang A."/>
            <person name="Jiang F."/>
            <person name="Liu H."/>
            <person name="Zhao H."/>
            <person name="Xu D."/>
            <person name="Zhang Y."/>
        </authorList>
    </citation>
    <scope>NUCLEOTIDE SEQUENCE [LARGE SCALE GENOMIC DNA]</scope>
    <source>
        <strain evidence="2">cv. Yunnan</strain>
    </source>
</reference>
<proteinExistence type="predicted"/>
<name>A0ACB9B3J0_9ASTR</name>
<sequence length="210" mass="23089">MHANVSKWTIDVNSLIDNRGRRGLDVSSVFITQLTKLHSLTMAAPRLSLLLLALLSLAASTSADPTIYEIVSQFGFPPGILPDSVTSYTTAPDGDGFTFSVSLKKPCYVKFDYLVYFDSTITGKITYGKITNLKGLKAESFIFWLNIDDMTVNGNSISFTLGLVSVNLDIKQFETIPTCKDKALADCDQSSDRISKLPINAEEVDRVIME</sequence>
<dbReference type="Proteomes" id="UP001056120">
    <property type="component" value="Linkage Group LG23"/>
</dbReference>
<gene>
    <name evidence="1" type="ORF">L1987_67435</name>
</gene>
<dbReference type="EMBL" id="CM042040">
    <property type="protein sequence ID" value="KAI3716513.1"/>
    <property type="molecule type" value="Genomic_DNA"/>
</dbReference>
<evidence type="ECO:0000313" key="1">
    <source>
        <dbReference type="EMBL" id="KAI3716513.1"/>
    </source>
</evidence>
<accession>A0ACB9B3J0</accession>
<keyword evidence="2" id="KW-1185">Reference proteome</keyword>